<evidence type="ECO:0000313" key="1">
    <source>
        <dbReference type="EMBL" id="PKA56448.1"/>
    </source>
</evidence>
<accession>A0A2I0ALK6</accession>
<dbReference type="EMBL" id="KZ451973">
    <property type="protein sequence ID" value="PKA56448.1"/>
    <property type="molecule type" value="Genomic_DNA"/>
</dbReference>
<keyword evidence="2" id="KW-1185">Reference proteome</keyword>
<name>A0A2I0ALK6_9ASPA</name>
<reference evidence="1 2" key="1">
    <citation type="journal article" date="2017" name="Nature">
        <title>The Apostasia genome and the evolution of orchids.</title>
        <authorList>
            <person name="Zhang G.Q."/>
            <person name="Liu K.W."/>
            <person name="Li Z."/>
            <person name="Lohaus R."/>
            <person name="Hsiao Y.Y."/>
            <person name="Niu S.C."/>
            <person name="Wang J.Y."/>
            <person name="Lin Y.C."/>
            <person name="Xu Q."/>
            <person name="Chen L.J."/>
            <person name="Yoshida K."/>
            <person name="Fujiwara S."/>
            <person name="Wang Z.W."/>
            <person name="Zhang Y.Q."/>
            <person name="Mitsuda N."/>
            <person name="Wang M."/>
            <person name="Liu G.H."/>
            <person name="Pecoraro L."/>
            <person name="Huang H.X."/>
            <person name="Xiao X.J."/>
            <person name="Lin M."/>
            <person name="Wu X.Y."/>
            <person name="Wu W.L."/>
            <person name="Chen Y.Y."/>
            <person name="Chang S.B."/>
            <person name="Sakamoto S."/>
            <person name="Ohme-Takagi M."/>
            <person name="Yagi M."/>
            <person name="Zeng S.J."/>
            <person name="Shen C.Y."/>
            <person name="Yeh C.M."/>
            <person name="Luo Y.B."/>
            <person name="Tsai W.C."/>
            <person name="Van de Peer Y."/>
            <person name="Liu Z.J."/>
        </authorList>
    </citation>
    <scope>NUCLEOTIDE SEQUENCE [LARGE SCALE GENOMIC DNA]</scope>
    <source>
        <strain evidence="2">cv. Shenzhen</strain>
        <tissue evidence="1">Stem</tissue>
    </source>
</reference>
<protein>
    <submittedName>
        <fullName evidence="1">Uncharacterized protein</fullName>
    </submittedName>
</protein>
<proteinExistence type="predicted"/>
<evidence type="ECO:0000313" key="2">
    <source>
        <dbReference type="Proteomes" id="UP000236161"/>
    </source>
</evidence>
<gene>
    <name evidence="1" type="ORF">AXF42_Ash014951</name>
</gene>
<organism evidence="1 2">
    <name type="scientific">Apostasia shenzhenica</name>
    <dbReference type="NCBI Taxonomy" id="1088818"/>
    <lineage>
        <taxon>Eukaryota</taxon>
        <taxon>Viridiplantae</taxon>
        <taxon>Streptophyta</taxon>
        <taxon>Embryophyta</taxon>
        <taxon>Tracheophyta</taxon>
        <taxon>Spermatophyta</taxon>
        <taxon>Magnoliopsida</taxon>
        <taxon>Liliopsida</taxon>
        <taxon>Asparagales</taxon>
        <taxon>Orchidaceae</taxon>
        <taxon>Apostasioideae</taxon>
        <taxon>Apostasia</taxon>
    </lineage>
</organism>
<sequence length="94" mass="11008">MFLNCAYRCQRVTTAPFPMTHALVSHANQKFVCSSYYEFLRELRRLRRQALHPLLPAPLMANNSRTTSVGLAIGYIILFRKTRAELYYRPPKYP</sequence>
<dbReference type="AlphaFoldDB" id="A0A2I0ALK6"/>
<dbReference type="Proteomes" id="UP000236161">
    <property type="component" value="Unassembled WGS sequence"/>
</dbReference>